<feature type="transmembrane region" description="Helical" evidence="10">
    <location>
        <begin position="77"/>
        <end position="95"/>
    </location>
</feature>
<dbReference type="GO" id="GO:0000750">
    <property type="term" value="P:pheromone-dependent signal transduction involved in conjugation with cellular fusion"/>
    <property type="evidence" value="ECO:0007669"/>
    <property type="project" value="TreeGrafter"/>
</dbReference>
<dbReference type="EMBL" id="KQ086055">
    <property type="protein sequence ID" value="KLO09464.1"/>
    <property type="molecule type" value="Genomic_DNA"/>
</dbReference>
<comment type="similarity">
    <text evidence="2">Belongs to the G-protein coupled receptor 4 family.</text>
</comment>
<dbReference type="InterPro" id="IPR001499">
    <property type="entry name" value="GPCR_STE3"/>
</dbReference>
<keyword evidence="8 11" id="KW-0675">Receptor</keyword>
<evidence type="ECO:0000256" key="8">
    <source>
        <dbReference type="ARBA" id="ARBA00023170"/>
    </source>
</evidence>
<feature type="transmembrane region" description="Helical" evidence="10">
    <location>
        <begin position="209"/>
        <end position="233"/>
    </location>
</feature>
<keyword evidence="5 10" id="KW-1133">Transmembrane helix</keyword>
<accession>A0A0H2RCF4</accession>
<reference evidence="11 12" key="1">
    <citation type="submission" date="2015-04" db="EMBL/GenBank/DDBJ databases">
        <title>Complete genome sequence of Schizopora paradoxa KUC8140, a cosmopolitan wood degrader in East Asia.</title>
        <authorList>
            <consortium name="DOE Joint Genome Institute"/>
            <person name="Min B."/>
            <person name="Park H."/>
            <person name="Jang Y."/>
            <person name="Kim J.-J."/>
            <person name="Kim K.H."/>
            <person name="Pangilinan J."/>
            <person name="Lipzen A."/>
            <person name="Riley R."/>
            <person name="Grigoriev I.V."/>
            <person name="Spatafora J.W."/>
            <person name="Choi I.-G."/>
        </authorList>
    </citation>
    <scope>NUCLEOTIDE SEQUENCE [LARGE SCALE GENOMIC DNA]</scope>
    <source>
        <strain evidence="11 12">KUC8140</strain>
    </source>
</reference>
<keyword evidence="9" id="KW-0807">Transducer</keyword>
<evidence type="ECO:0000256" key="1">
    <source>
        <dbReference type="ARBA" id="ARBA00004141"/>
    </source>
</evidence>
<keyword evidence="12" id="KW-1185">Reference proteome</keyword>
<evidence type="ECO:0000256" key="7">
    <source>
        <dbReference type="ARBA" id="ARBA00023136"/>
    </source>
</evidence>
<evidence type="ECO:0000313" key="12">
    <source>
        <dbReference type="Proteomes" id="UP000053477"/>
    </source>
</evidence>
<evidence type="ECO:0000256" key="4">
    <source>
        <dbReference type="ARBA" id="ARBA00022692"/>
    </source>
</evidence>
<organism evidence="11 12">
    <name type="scientific">Schizopora paradoxa</name>
    <dbReference type="NCBI Taxonomy" id="27342"/>
    <lineage>
        <taxon>Eukaryota</taxon>
        <taxon>Fungi</taxon>
        <taxon>Dikarya</taxon>
        <taxon>Basidiomycota</taxon>
        <taxon>Agaricomycotina</taxon>
        <taxon>Agaricomycetes</taxon>
        <taxon>Hymenochaetales</taxon>
        <taxon>Schizoporaceae</taxon>
        <taxon>Schizopora</taxon>
    </lineage>
</organism>
<evidence type="ECO:0000256" key="6">
    <source>
        <dbReference type="ARBA" id="ARBA00023040"/>
    </source>
</evidence>
<dbReference type="GO" id="GO:0005886">
    <property type="term" value="C:plasma membrane"/>
    <property type="evidence" value="ECO:0007669"/>
    <property type="project" value="TreeGrafter"/>
</dbReference>
<feature type="transmembrane region" description="Helical" evidence="10">
    <location>
        <begin position="115"/>
        <end position="136"/>
    </location>
</feature>
<evidence type="ECO:0000256" key="10">
    <source>
        <dbReference type="SAM" id="Phobius"/>
    </source>
</evidence>
<evidence type="ECO:0000256" key="3">
    <source>
        <dbReference type="ARBA" id="ARBA00022507"/>
    </source>
</evidence>
<dbReference type="AlphaFoldDB" id="A0A0H2RCF4"/>
<gene>
    <name evidence="11" type="ORF">SCHPADRAFT_833977</name>
</gene>
<evidence type="ECO:0000313" key="11">
    <source>
        <dbReference type="EMBL" id="KLO09464.1"/>
    </source>
</evidence>
<dbReference type="Pfam" id="PF02076">
    <property type="entry name" value="STE3"/>
    <property type="match status" value="1"/>
</dbReference>
<dbReference type="CDD" id="cd14966">
    <property type="entry name" value="7tmD_STE3"/>
    <property type="match status" value="1"/>
</dbReference>
<dbReference type="PANTHER" id="PTHR28097:SF1">
    <property type="entry name" value="PHEROMONE A FACTOR RECEPTOR"/>
    <property type="match status" value="1"/>
</dbReference>
<keyword evidence="3" id="KW-0589">Pheromone response</keyword>
<dbReference type="STRING" id="27342.A0A0H2RCF4"/>
<dbReference type="PRINTS" id="PR00899">
    <property type="entry name" value="GPCRSTE3"/>
</dbReference>
<dbReference type="FunCoup" id="A0A0H2RCF4">
    <property type="interactions" value="87"/>
</dbReference>
<feature type="transmembrane region" description="Helical" evidence="10">
    <location>
        <begin position="6"/>
        <end position="25"/>
    </location>
</feature>
<dbReference type="GO" id="GO:0004932">
    <property type="term" value="F:mating-type factor pheromone receptor activity"/>
    <property type="evidence" value="ECO:0007669"/>
    <property type="project" value="InterPro"/>
</dbReference>
<dbReference type="PANTHER" id="PTHR28097">
    <property type="entry name" value="PHEROMONE A FACTOR RECEPTOR"/>
    <property type="match status" value="1"/>
</dbReference>
<sequence>MNGLTPYPITPIGSFIGTILALLPLLSQVRKLSVGVWGYAIWVAMFNFIMFVNTIIWHDNTNVVATVWCDIATKLQVGSMGGSHACVFVICLHLYRITRYRASPDITKQQRHKKLFCELLLIIGLPVLVMALFIIAQPFRFQIVEEIGCLSAIYSYVGYVFQFGPSALASFGCAILAPLTLRTFLKHRKEMNEFLSSGRDITYNKYHRLMVIACLDTLLNVPVLITIILTTIIQGKNSSFNYPYVSWKNVHDGAGGNLPGFSLDSILQVSASDWSTDKWAIFTLKWNEWIYVLYAVVFFGVFGTTPEMRQYYRVAFWFVPERCGFRMKRASPTETLSDIAFDRDVEPQTRMGIGANTRQACPHF</sequence>
<dbReference type="Proteomes" id="UP000053477">
    <property type="component" value="Unassembled WGS sequence"/>
</dbReference>
<evidence type="ECO:0000256" key="9">
    <source>
        <dbReference type="ARBA" id="ARBA00023224"/>
    </source>
</evidence>
<evidence type="ECO:0000256" key="5">
    <source>
        <dbReference type="ARBA" id="ARBA00022989"/>
    </source>
</evidence>
<keyword evidence="7 10" id="KW-0472">Membrane</keyword>
<feature type="transmembrane region" description="Helical" evidence="10">
    <location>
        <begin position="37"/>
        <end position="57"/>
    </location>
</feature>
<feature type="transmembrane region" description="Helical" evidence="10">
    <location>
        <begin position="156"/>
        <end position="181"/>
    </location>
</feature>
<dbReference type="OrthoDB" id="2874149at2759"/>
<comment type="subcellular location">
    <subcellularLocation>
        <location evidence="1">Membrane</location>
        <topology evidence="1">Multi-pass membrane protein</topology>
    </subcellularLocation>
</comment>
<dbReference type="InParanoid" id="A0A0H2RCF4"/>
<evidence type="ECO:0000256" key="2">
    <source>
        <dbReference type="ARBA" id="ARBA00011085"/>
    </source>
</evidence>
<feature type="transmembrane region" description="Helical" evidence="10">
    <location>
        <begin position="289"/>
        <end position="305"/>
    </location>
</feature>
<protein>
    <submittedName>
        <fullName evidence="11">Fungal pheromone STE3G-protein-coupled receptor</fullName>
    </submittedName>
</protein>
<keyword evidence="6" id="KW-0297">G-protein coupled receptor</keyword>
<name>A0A0H2RCF4_9AGAM</name>
<keyword evidence="4 10" id="KW-0812">Transmembrane</keyword>
<proteinExistence type="inferred from homology"/>